<keyword evidence="3" id="KW-0560">Oxidoreductase</keyword>
<evidence type="ECO:0000256" key="1">
    <source>
        <dbReference type="ARBA" id="ARBA00005725"/>
    </source>
</evidence>
<dbReference type="InterPro" id="IPR016040">
    <property type="entry name" value="NAD(P)-bd_dom"/>
</dbReference>
<evidence type="ECO:0000313" key="5">
    <source>
        <dbReference type="EMBL" id="KAF2822268.1"/>
    </source>
</evidence>
<sequence length="307" mass="34133">MRVAVAGTCGLALLIAREINDETSHQLVILSRTHQSALISQGYQCQVVDYSDPASLQHALLGVDTVISTVTGNSQLRLIEAAVQCRVRRFAPAEFEGQPGLRGQNETLDRGKNAALALLQYYQGHIQYTVFVCGILYERFSVNGMRSQHMGTNTGYGNEGDYIANPRSMTTLAPVWDAAQNLACLCLTSAYDVAQFVVRAIDMPAWAPEMSMHGERMTVTELLEVIRSCRNRSWAGAEYQDAPNLQYQMTTAQNNGDGRRYRRLAPLVATAEGRYDFATPGYLNSLNPDIEPTTFRDWFLHNWASIP</sequence>
<evidence type="ECO:0000256" key="2">
    <source>
        <dbReference type="ARBA" id="ARBA00022857"/>
    </source>
</evidence>
<dbReference type="InterPro" id="IPR051609">
    <property type="entry name" value="NmrA/Isoflavone_reductase-like"/>
</dbReference>
<dbReference type="Gene3D" id="3.40.50.720">
    <property type="entry name" value="NAD(P)-binding Rossmann-like Domain"/>
    <property type="match status" value="1"/>
</dbReference>
<keyword evidence="6" id="KW-1185">Reference proteome</keyword>
<reference evidence="5" key="1">
    <citation type="journal article" date="2020" name="Stud. Mycol.">
        <title>101 Dothideomycetes genomes: a test case for predicting lifestyles and emergence of pathogens.</title>
        <authorList>
            <person name="Haridas S."/>
            <person name="Albert R."/>
            <person name="Binder M."/>
            <person name="Bloem J."/>
            <person name="Labutti K."/>
            <person name="Salamov A."/>
            <person name="Andreopoulos B."/>
            <person name="Baker S."/>
            <person name="Barry K."/>
            <person name="Bills G."/>
            <person name="Bluhm B."/>
            <person name="Cannon C."/>
            <person name="Castanera R."/>
            <person name="Culley D."/>
            <person name="Daum C."/>
            <person name="Ezra D."/>
            <person name="Gonzalez J."/>
            <person name="Henrissat B."/>
            <person name="Kuo A."/>
            <person name="Liang C."/>
            <person name="Lipzen A."/>
            <person name="Lutzoni F."/>
            <person name="Magnuson J."/>
            <person name="Mondo S."/>
            <person name="Nolan M."/>
            <person name="Ohm R."/>
            <person name="Pangilinan J."/>
            <person name="Park H.-J."/>
            <person name="Ramirez L."/>
            <person name="Alfaro M."/>
            <person name="Sun H."/>
            <person name="Tritt A."/>
            <person name="Yoshinaga Y."/>
            <person name="Zwiers L.-H."/>
            <person name="Turgeon B."/>
            <person name="Goodwin S."/>
            <person name="Spatafora J."/>
            <person name="Crous P."/>
            <person name="Grigoriev I."/>
        </authorList>
    </citation>
    <scope>NUCLEOTIDE SEQUENCE</scope>
    <source>
        <strain evidence="5">CBS 113818</strain>
    </source>
</reference>
<organism evidence="5 6">
    <name type="scientific">Ophiobolus disseminans</name>
    <dbReference type="NCBI Taxonomy" id="1469910"/>
    <lineage>
        <taxon>Eukaryota</taxon>
        <taxon>Fungi</taxon>
        <taxon>Dikarya</taxon>
        <taxon>Ascomycota</taxon>
        <taxon>Pezizomycotina</taxon>
        <taxon>Dothideomycetes</taxon>
        <taxon>Pleosporomycetidae</taxon>
        <taxon>Pleosporales</taxon>
        <taxon>Pleosporineae</taxon>
        <taxon>Phaeosphaeriaceae</taxon>
        <taxon>Ophiobolus</taxon>
    </lineage>
</organism>
<feature type="domain" description="NAD(P)-binding" evidence="4">
    <location>
        <begin position="10"/>
        <end position="91"/>
    </location>
</feature>
<dbReference type="Pfam" id="PF13460">
    <property type="entry name" value="NAD_binding_10"/>
    <property type="match status" value="1"/>
</dbReference>
<dbReference type="SUPFAM" id="SSF51735">
    <property type="entry name" value="NAD(P)-binding Rossmann-fold domains"/>
    <property type="match status" value="1"/>
</dbReference>
<comment type="similarity">
    <text evidence="1">Belongs to the NmrA-type oxidoreductase family. Isoflavone reductase subfamily.</text>
</comment>
<evidence type="ECO:0000256" key="3">
    <source>
        <dbReference type="ARBA" id="ARBA00023002"/>
    </source>
</evidence>
<accession>A0A6A6ZN47</accession>
<dbReference type="InterPro" id="IPR036291">
    <property type="entry name" value="NAD(P)-bd_dom_sf"/>
</dbReference>
<dbReference type="PANTHER" id="PTHR47706:SF5">
    <property type="entry name" value="ISOFLAVONE REDUCTASE"/>
    <property type="match status" value="1"/>
</dbReference>
<dbReference type="EMBL" id="MU006235">
    <property type="protein sequence ID" value="KAF2822268.1"/>
    <property type="molecule type" value="Genomic_DNA"/>
</dbReference>
<evidence type="ECO:0000259" key="4">
    <source>
        <dbReference type="Pfam" id="PF13460"/>
    </source>
</evidence>
<dbReference type="Proteomes" id="UP000799424">
    <property type="component" value="Unassembled WGS sequence"/>
</dbReference>
<dbReference type="AlphaFoldDB" id="A0A6A6ZN47"/>
<gene>
    <name evidence="5" type="ORF">CC86DRAFT_410640</name>
</gene>
<dbReference type="OrthoDB" id="419598at2759"/>
<dbReference type="GO" id="GO:0016491">
    <property type="term" value="F:oxidoreductase activity"/>
    <property type="evidence" value="ECO:0007669"/>
    <property type="project" value="UniProtKB-KW"/>
</dbReference>
<dbReference type="PANTHER" id="PTHR47706">
    <property type="entry name" value="NMRA-LIKE FAMILY PROTEIN"/>
    <property type="match status" value="1"/>
</dbReference>
<protein>
    <submittedName>
        <fullName evidence="5">NAD(P)-binding protein</fullName>
    </submittedName>
</protein>
<evidence type="ECO:0000313" key="6">
    <source>
        <dbReference type="Proteomes" id="UP000799424"/>
    </source>
</evidence>
<proteinExistence type="inferred from homology"/>
<name>A0A6A6ZN47_9PLEO</name>
<keyword evidence="2" id="KW-0521">NADP</keyword>